<evidence type="ECO:0000313" key="4">
    <source>
        <dbReference type="Proteomes" id="UP000014760"/>
    </source>
</evidence>
<gene>
    <name evidence="2" type="ORF">CAPTEDRAFT_99903</name>
</gene>
<dbReference type="EMBL" id="AMQN01006674">
    <property type="status" value="NOT_ANNOTATED_CDS"/>
    <property type="molecule type" value="Genomic_DNA"/>
</dbReference>
<dbReference type="Proteomes" id="UP000014760">
    <property type="component" value="Unassembled WGS sequence"/>
</dbReference>
<dbReference type="STRING" id="283909.R7UR30"/>
<sequence length="132" mass="15343">QAKLASVQQERDAATEKMQKLQDELQNLRLYYGLHKALSNEAGLRDDYHARLSDLQEQVKERDVLVDAAQRENARLKEQMQHAHAQNRVMSTQLEHNAQEKKHAQEANMKLERLVNVLRRKITGLGTKYDDL</sequence>
<feature type="coiled-coil region" evidence="1">
    <location>
        <begin position="4"/>
        <end position="121"/>
    </location>
</feature>
<dbReference type="PANTHER" id="PTHR22089">
    <property type="entry name" value="MIRROR-IMAGE POLYDACTYLY GENE 1 PROTEIN"/>
    <property type="match status" value="1"/>
</dbReference>
<dbReference type="AlphaFoldDB" id="R7UR30"/>
<dbReference type="OMA" id="GIMSATH"/>
<evidence type="ECO:0000313" key="3">
    <source>
        <dbReference type="EnsemblMetazoa" id="CapteP99903"/>
    </source>
</evidence>
<feature type="non-terminal residue" evidence="2">
    <location>
        <position position="1"/>
    </location>
</feature>
<reference evidence="2 4" key="2">
    <citation type="journal article" date="2013" name="Nature">
        <title>Insights into bilaterian evolution from three spiralian genomes.</title>
        <authorList>
            <person name="Simakov O."/>
            <person name="Marletaz F."/>
            <person name="Cho S.J."/>
            <person name="Edsinger-Gonzales E."/>
            <person name="Havlak P."/>
            <person name="Hellsten U."/>
            <person name="Kuo D.H."/>
            <person name="Larsson T."/>
            <person name="Lv J."/>
            <person name="Arendt D."/>
            <person name="Savage R."/>
            <person name="Osoegawa K."/>
            <person name="de Jong P."/>
            <person name="Grimwood J."/>
            <person name="Chapman J.A."/>
            <person name="Shapiro H."/>
            <person name="Aerts A."/>
            <person name="Otillar R.P."/>
            <person name="Terry A.Y."/>
            <person name="Boore J.L."/>
            <person name="Grigoriev I.V."/>
            <person name="Lindberg D.R."/>
            <person name="Seaver E.C."/>
            <person name="Weisblat D.A."/>
            <person name="Putnam N.H."/>
            <person name="Rokhsar D.S."/>
        </authorList>
    </citation>
    <scope>NUCLEOTIDE SEQUENCE</scope>
    <source>
        <strain evidence="2 4">I ESC-2004</strain>
    </source>
</reference>
<keyword evidence="1" id="KW-0175">Coiled coil</keyword>
<name>R7UR30_CAPTE</name>
<proteinExistence type="predicted"/>
<protein>
    <submittedName>
        <fullName evidence="2 3">Uncharacterized protein</fullName>
    </submittedName>
</protein>
<dbReference type="EnsemblMetazoa" id="CapteT99903">
    <property type="protein sequence ID" value="CapteP99903"/>
    <property type="gene ID" value="CapteG99903"/>
</dbReference>
<evidence type="ECO:0000256" key="1">
    <source>
        <dbReference type="SAM" id="Coils"/>
    </source>
</evidence>
<dbReference type="HOGENOM" id="CLU_1922277_0_0_1"/>
<evidence type="ECO:0000313" key="2">
    <source>
        <dbReference type="EMBL" id="ELU08625.1"/>
    </source>
</evidence>
<reference evidence="4" key="1">
    <citation type="submission" date="2012-12" db="EMBL/GenBank/DDBJ databases">
        <authorList>
            <person name="Hellsten U."/>
            <person name="Grimwood J."/>
            <person name="Chapman J.A."/>
            <person name="Shapiro H."/>
            <person name="Aerts A."/>
            <person name="Otillar R.P."/>
            <person name="Terry A.Y."/>
            <person name="Boore J.L."/>
            <person name="Simakov O."/>
            <person name="Marletaz F."/>
            <person name="Cho S.-J."/>
            <person name="Edsinger-Gonzales E."/>
            <person name="Havlak P."/>
            <person name="Kuo D.-H."/>
            <person name="Larsson T."/>
            <person name="Lv J."/>
            <person name="Arendt D."/>
            <person name="Savage R."/>
            <person name="Osoegawa K."/>
            <person name="de Jong P."/>
            <person name="Lindberg D.R."/>
            <person name="Seaver E.C."/>
            <person name="Weisblat D.A."/>
            <person name="Putnam N.H."/>
            <person name="Grigoriev I.V."/>
            <person name="Rokhsar D.S."/>
        </authorList>
    </citation>
    <scope>NUCLEOTIDE SEQUENCE</scope>
    <source>
        <strain evidence="4">I ESC-2004</strain>
    </source>
</reference>
<keyword evidence="4" id="KW-1185">Reference proteome</keyword>
<dbReference type="OrthoDB" id="6287521at2759"/>
<accession>R7UR30</accession>
<organism evidence="2">
    <name type="scientific">Capitella teleta</name>
    <name type="common">Polychaete worm</name>
    <dbReference type="NCBI Taxonomy" id="283909"/>
    <lineage>
        <taxon>Eukaryota</taxon>
        <taxon>Metazoa</taxon>
        <taxon>Spiralia</taxon>
        <taxon>Lophotrochozoa</taxon>
        <taxon>Annelida</taxon>
        <taxon>Polychaeta</taxon>
        <taxon>Sedentaria</taxon>
        <taxon>Scolecida</taxon>
        <taxon>Capitellidae</taxon>
        <taxon>Capitella</taxon>
    </lineage>
</organism>
<reference evidence="3" key="3">
    <citation type="submission" date="2015-06" db="UniProtKB">
        <authorList>
            <consortium name="EnsemblMetazoa"/>
        </authorList>
    </citation>
    <scope>IDENTIFICATION</scope>
</reference>
<dbReference type="EMBL" id="KB298910">
    <property type="protein sequence ID" value="ELU08625.1"/>
    <property type="molecule type" value="Genomic_DNA"/>
</dbReference>
<dbReference type="PANTHER" id="PTHR22089:SF2">
    <property type="entry name" value="MIRROR-IMAGE POLYDACTYLY GENE 1 PROTEIN"/>
    <property type="match status" value="1"/>
</dbReference>
<dbReference type="InterPro" id="IPR026175">
    <property type="entry name" value="MIPOL1"/>
</dbReference>